<evidence type="ECO:0000256" key="1">
    <source>
        <dbReference type="SAM" id="Phobius"/>
    </source>
</evidence>
<dbReference type="Proteomes" id="UP000471190">
    <property type="component" value="Unassembled WGS sequence"/>
</dbReference>
<dbReference type="RefSeq" id="WP_015339747.1">
    <property type="nucleotide sequence ID" value="NZ_JAADZA010000025.1"/>
</dbReference>
<dbReference type="InterPro" id="IPR057700">
    <property type="entry name" value="DUF7940"/>
</dbReference>
<name>A0A6P1CEU1_RHITR</name>
<evidence type="ECO:0000313" key="5">
    <source>
        <dbReference type="Proteomes" id="UP000526625"/>
    </source>
</evidence>
<comment type="caution">
    <text evidence="3">The sequence shown here is derived from an EMBL/GenBank/DDBJ whole genome shotgun (WGS) entry which is preliminary data.</text>
</comment>
<keyword evidence="1" id="KW-1133">Transmembrane helix</keyword>
<feature type="transmembrane region" description="Helical" evidence="1">
    <location>
        <begin position="12"/>
        <end position="35"/>
    </location>
</feature>
<evidence type="ECO:0000313" key="2">
    <source>
        <dbReference type="EMBL" id="MBB6492869.1"/>
    </source>
</evidence>
<keyword evidence="1" id="KW-0812">Transmembrane</keyword>
<accession>A0A6P1CEU1</accession>
<proteinExistence type="predicted"/>
<dbReference type="AlphaFoldDB" id="A0A6P1CEU1"/>
<evidence type="ECO:0000313" key="3">
    <source>
        <dbReference type="EMBL" id="NEV13344.1"/>
    </source>
</evidence>
<protein>
    <submittedName>
        <fullName evidence="3">Uncharacterized protein</fullName>
    </submittedName>
</protein>
<sequence>MKPKLVPKPGRALWRAYSMWPVYLAGALGVIPYIVPYLDGVIPRWLSIAILLLSPLGRIIDQGDIDAD</sequence>
<evidence type="ECO:0000313" key="4">
    <source>
        <dbReference type="Proteomes" id="UP000471190"/>
    </source>
</evidence>
<reference evidence="2 5" key="2">
    <citation type="submission" date="2020-08" db="EMBL/GenBank/DDBJ databases">
        <title>Genomic Encyclopedia of Type Strains, Phase IV (KMG-V): Genome sequencing to study the core and pangenomes of soil and plant-associated prokaryotes.</title>
        <authorList>
            <person name="Whitman W."/>
        </authorList>
    </citation>
    <scope>NUCLEOTIDE SEQUENCE [LARGE SCALE GENOMIC DNA]</scope>
    <source>
        <strain evidence="2 5">SEMIA 4059</strain>
    </source>
</reference>
<keyword evidence="5" id="KW-1185">Reference proteome</keyword>
<dbReference type="Pfam" id="PF25612">
    <property type="entry name" value="DUF7940"/>
    <property type="match status" value="1"/>
</dbReference>
<organism evidence="3 4">
    <name type="scientific">Rhizobium tropici</name>
    <dbReference type="NCBI Taxonomy" id="398"/>
    <lineage>
        <taxon>Bacteria</taxon>
        <taxon>Pseudomonadati</taxon>
        <taxon>Pseudomonadota</taxon>
        <taxon>Alphaproteobacteria</taxon>
        <taxon>Hyphomicrobiales</taxon>
        <taxon>Rhizobiaceae</taxon>
        <taxon>Rhizobium/Agrobacterium group</taxon>
        <taxon>Rhizobium</taxon>
    </lineage>
</organism>
<dbReference type="Proteomes" id="UP000526625">
    <property type="component" value="Unassembled WGS sequence"/>
</dbReference>
<gene>
    <name evidence="2" type="ORF">GGD45_003277</name>
    <name evidence="3" type="ORF">GXW80_20335</name>
</gene>
<reference evidence="3 4" key="1">
    <citation type="submission" date="2020-02" db="EMBL/GenBank/DDBJ databases">
        <title>Draft genome sequence of Rhizobium tropici.</title>
        <authorList>
            <person name="Khayi S."/>
            <person name="Jemo M."/>
        </authorList>
    </citation>
    <scope>NUCLEOTIDE SEQUENCE [LARGE SCALE GENOMIC DNA]</scope>
    <source>
        <strain evidence="3 4">A12</strain>
    </source>
</reference>
<keyword evidence="1" id="KW-0472">Membrane</keyword>
<dbReference type="EMBL" id="JACHBF010000008">
    <property type="protein sequence ID" value="MBB6492869.1"/>
    <property type="molecule type" value="Genomic_DNA"/>
</dbReference>
<dbReference type="EMBL" id="JAADZA010000025">
    <property type="protein sequence ID" value="NEV13344.1"/>
    <property type="molecule type" value="Genomic_DNA"/>
</dbReference>